<accession>A0A0V8QH83</accession>
<dbReference type="InterPro" id="IPR021136">
    <property type="entry name" value="Flagellar_hook_control-like_C"/>
</dbReference>
<name>A0A0V8QH83_9FIRM</name>
<reference evidence="3 4" key="1">
    <citation type="submission" date="2015-11" db="EMBL/GenBank/DDBJ databases">
        <title>Butyribacter intestini gen. nov., sp. nov., a butyric acid-producing bacterium of the family Lachnospiraceae isolated from the human faeces.</title>
        <authorList>
            <person name="Zou Y."/>
            <person name="Xue W."/>
            <person name="Luo G."/>
            <person name="Lv M."/>
        </authorList>
    </citation>
    <scope>NUCLEOTIDE SEQUENCE [LARGE SCALE GENOMIC DNA]</scope>
    <source>
        <strain evidence="3 4">ACET-33324</strain>
    </source>
</reference>
<dbReference type="AlphaFoldDB" id="A0A0V8QH83"/>
<dbReference type="OrthoDB" id="1938931at2"/>
<dbReference type="RefSeq" id="WP_058351899.1">
    <property type="nucleotide sequence ID" value="NZ_CABMMD010000079.1"/>
</dbReference>
<feature type="domain" description="Flagellar hook-length control protein-like C-terminal" evidence="2">
    <location>
        <begin position="484"/>
        <end position="558"/>
    </location>
</feature>
<feature type="region of interest" description="Disordered" evidence="1">
    <location>
        <begin position="1"/>
        <end position="38"/>
    </location>
</feature>
<dbReference type="EMBL" id="LNAM01000079">
    <property type="protein sequence ID" value="KSV59852.1"/>
    <property type="molecule type" value="Genomic_DNA"/>
</dbReference>
<keyword evidence="4" id="KW-1185">Reference proteome</keyword>
<proteinExistence type="predicted"/>
<dbReference type="Pfam" id="PF02120">
    <property type="entry name" value="Flg_hook"/>
    <property type="match status" value="1"/>
</dbReference>
<evidence type="ECO:0000259" key="2">
    <source>
        <dbReference type="Pfam" id="PF02120"/>
    </source>
</evidence>
<organism evidence="3 4">
    <name type="scientific">Acetivibrio ethanolgignens</name>
    <dbReference type="NCBI Taxonomy" id="290052"/>
    <lineage>
        <taxon>Bacteria</taxon>
        <taxon>Bacillati</taxon>
        <taxon>Bacillota</taxon>
        <taxon>Clostridia</taxon>
        <taxon>Eubacteriales</taxon>
        <taxon>Oscillospiraceae</taxon>
        <taxon>Acetivibrio</taxon>
    </lineage>
</organism>
<feature type="compositionally biased region" description="Low complexity" evidence="1">
    <location>
        <begin position="9"/>
        <end position="26"/>
    </location>
</feature>
<evidence type="ECO:0000313" key="4">
    <source>
        <dbReference type="Proteomes" id="UP000054874"/>
    </source>
</evidence>
<dbReference type="Gene3D" id="3.30.750.140">
    <property type="match status" value="1"/>
</dbReference>
<dbReference type="Proteomes" id="UP000054874">
    <property type="component" value="Unassembled WGS sequence"/>
</dbReference>
<sequence length="586" mass="64686">MAINHTPLTSGASSSQKSASQTASRSIGSMSNPGRTTPVRALSIGQTIRGEVTDLRNHQATITMEDGTQVTARLENASQLSIGDIASFEVQDMNSSSIILKLLPMSKGLVAGNAIMKALEEAGLPRNEKNIAIVRQLIDHQMPINKQSIQLLLRQSYQFKDADLGTLVLMNRHHIPVTEGNVSQFQAYQNHEHPMLTKIADMAQEIPALLSELTKENPGEVLALFGKELLSILPQKVSAYGHSPALPIDFLSPEEREALASLFPEETLPEEAREMLLKGSASTRAVLSLLPEEAQTHPLAALLSEHLADYQSETGQLISLLTPEQLSDFRDLTKDFSLPLPLKSQIASGEASAGEVLAAIRDALSSLSGQQVTKLFQAPSFQELLQQNILSGWTLSTKDLVKEKSIERLYESIQKDFAALERLLKGALPDSEAAASVSAKAQNLQQNMDFMNVLNQFFPYVQLPLQLKEQLTHGDLYVFTKKKDLAKKKDSLSVLLHLDMEQLGPLDIHLSMNRSEISSTFYVEDRSVERLLKTNIEELTKALSEKGYQLTSSFSIRERSLDIIKDFIEKDGAPAGMKRYSFDIRA</sequence>
<dbReference type="InterPro" id="IPR038610">
    <property type="entry name" value="FliK-like_C_sf"/>
</dbReference>
<comment type="caution">
    <text evidence="3">The sequence shown here is derived from an EMBL/GenBank/DDBJ whole genome shotgun (WGS) entry which is preliminary data.</text>
</comment>
<gene>
    <name evidence="3" type="ORF">ASU35_07560</name>
</gene>
<evidence type="ECO:0000313" key="3">
    <source>
        <dbReference type="EMBL" id="KSV59852.1"/>
    </source>
</evidence>
<evidence type="ECO:0000256" key="1">
    <source>
        <dbReference type="SAM" id="MobiDB-lite"/>
    </source>
</evidence>
<dbReference type="STRING" id="290052.ASU35_07560"/>
<protein>
    <recommendedName>
        <fullName evidence="2">Flagellar hook-length control protein-like C-terminal domain-containing protein</fullName>
    </recommendedName>
</protein>